<proteinExistence type="predicted"/>
<comment type="caution">
    <text evidence="1">The sequence shown here is derived from an EMBL/GenBank/DDBJ whole genome shotgun (WGS) entry which is preliminary data.</text>
</comment>
<protein>
    <submittedName>
        <fullName evidence="1">Uncharacterized protein</fullName>
    </submittedName>
</protein>
<dbReference type="Proteomes" id="UP000886998">
    <property type="component" value="Unassembled WGS sequence"/>
</dbReference>
<keyword evidence="2" id="KW-1185">Reference proteome</keyword>
<dbReference type="EMBL" id="BMAV01013205">
    <property type="protein sequence ID" value="GFY60581.1"/>
    <property type="molecule type" value="Genomic_DNA"/>
</dbReference>
<dbReference type="AlphaFoldDB" id="A0A8X6Y082"/>
<reference evidence="1" key="1">
    <citation type="submission" date="2020-08" db="EMBL/GenBank/DDBJ databases">
        <title>Multicomponent nature underlies the extraordinary mechanical properties of spider dragline silk.</title>
        <authorList>
            <person name="Kono N."/>
            <person name="Nakamura H."/>
            <person name="Mori M."/>
            <person name="Yoshida Y."/>
            <person name="Ohtoshi R."/>
            <person name="Malay A.D."/>
            <person name="Moran D.A.P."/>
            <person name="Tomita M."/>
            <person name="Numata K."/>
            <person name="Arakawa K."/>
        </authorList>
    </citation>
    <scope>NUCLEOTIDE SEQUENCE</scope>
</reference>
<accession>A0A8X6Y082</accession>
<evidence type="ECO:0000313" key="2">
    <source>
        <dbReference type="Proteomes" id="UP000886998"/>
    </source>
</evidence>
<evidence type="ECO:0000313" key="1">
    <source>
        <dbReference type="EMBL" id="GFY60581.1"/>
    </source>
</evidence>
<name>A0A8X6Y082_9ARAC</name>
<gene>
    <name evidence="1" type="ORF">TNIN_231291</name>
</gene>
<sequence>MSCALSRRGKAEYRNLSASYGMDCSFFRASLNRVEIFWEIIIYKRRVKKCVFKKQVTSSREAIKNLLGDYTTKVATNVLVLILNRRNFKIGDGILKVKGVLFVRFE</sequence>
<organism evidence="1 2">
    <name type="scientific">Trichonephila inaurata madagascariensis</name>
    <dbReference type="NCBI Taxonomy" id="2747483"/>
    <lineage>
        <taxon>Eukaryota</taxon>
        <taxon>Metazoa</taxon>
        <taxon>Ecdysozoa</taxon>
        <taxon>Arthropoda</taxon>
        <taxon>Chelicerata</taxon>
        <taxon>Arachnida</taxon>
        <taxon>Araneae</taxon>
        <taxon>Araneomorphae</taxon>
        <taxon>Entelegynae</taxon>
        <taxon>Araneoidea</taxon>
        <taxon>Nephilidae</taxon>
        <taxon>Trichonephila</taxon>
        <taxon>Trichonephila inaurata</taxon>
    </lineage>
</organism>